<protein>
    <submittedName>
        <fullName evidence="2">Uncharacterized protein</fullName>
    </submittedName>
</protein>
<organism evidence="2 3">
    <name type="scientific">Chitinophaga jiangningensis</name>
    <dbReference type="NCBI Taxonomy" id="1419482"/>
    <lineage>
        <taxon>Bacteria</taxon>
        <taxon>Pseudomonadati</taxon>
        <taxon>Bacteroidota</taxon>
        <taxon>Chitinophagia</taxon>
        <taxon>Chitinophagales</taxon>
        <taxon>Chitinophagaceae</taxon>
        <taxon>Chitinophaga</taxon>
    </lineage>
</organism>
<dbReference type="OrthoDB" id="610610at2"/>
<proteinExistence type="predicted"/>
<evidence type="ECO:0000256" key="1">
    <source>
        <dbReference type="SAM" id="SignalP"/>
    </source>
</evidence>
<sequence>MPSFISRCYLPLLLGLLVITTSLNAQQRTPLEQHIHDVNQLILERRAANTLNNKDLYDQLKDTSQFKLPVGIGGGNSGNPPIIIDSIRFLPDHAEITAYFVIPVPGDGRELMFAASRIPVSRNGGLAGIARLELVNDQPFNPFGNDAVMTFLHGKTFVEFDCDGFKRLGLGAEIKLPSHLVPASADAKADTKERVKATFEVATSNIHDIIAGVTIEPFQIRGVKNVKFTVQDAIIDLSDANNSPDVVFPNEYNNDDKTFWRGFFLRRFEVQLPPEIRSRKSDKPPVIGVRNALIDDRGFSGDIFATNLIPLEDGDLGGWNFSVDKVGLSFVANQLKGGELAGGINIPITKENTRFDYSAVFHPGNDYIFTVAAKDTVDIPIFIGKAKLLPSSSLEVAVKDEHFQAKAVLNGNISINGSNSEGASALAKKLNVPDLAFERLTISTEAPYFHEGVFSFSSPLKLPTVAGFSFSIDRLGLVKSGEKRGLSFNIKVNISGKGENGFGADASMSLMSVASKDADGRIRHKFSGLEVSRVGIDIHQGVFALAGALEFFTDDAVYGNGFRGDIAASLQICKAEVKLASTALFGNVNGDRYWYADIMVDLPVAIFIFPPAVSIKGFGGALFYGVSVLGKGENTGPYRLGKTNTGIIYKPDPTAGLGIKASLKFIAMQEKTLSGMVGLELAFNRSGGLKRITFRGQVNVMSIGLSPGNVALLKGISGMMKPGPADAPAGDCGYDPNTFTPEGVISAGLLVDVDFENSSLLANLKVYIDVYGVLTGIGPKNLAGEGEFYVGPEGWHLFAGKPDNPIGINILGIAKAHSYFMVGTGLPGSPPPPPIVSEILGGMDLDYMRDLNALCKGSGFAFGAGLDFDTGDLKFLMFYARLRAGLGFDIMLKNYGDQFHCEGSNGPLGINGWYANGQVYGYFQGKIGIRVNLFFKKGNFDIIDLGAAIVLQSKMPNPVWMRGIVGGYYSLFGGLIKGRCNFELTLGKECKIVSNNIFANAGVQVIGDATPRDGEADQSIFTAPQLVFNMPIGNIMRISDDAGKYHEFRTRLDYMSLRREAQNAAGTQQWNGDNTVLVLNTTQCLEPKSIYKLTAKVAFEENVNGSWTPYLVEGKPYVEEVNNTFSTGNLPDKIPADKIKFTYPLKNQLNFYQSESPSRLGYMQFTQDLAPMFRTDSSFTQTARLVPTAGDPLNIPFSYDTGRLTFRIPDGLKNDEVYTFALVNVPTEDEMDISRNVVSEQKQVDVQEAGTMTVTTKKATKTITAGSEKSFFELDFRTSTYNTFNQKLDALGIGDSYRLPLRDGVHELGYQLSNNELFDGYELDINGGSTVLKYEALLDGNTWYDQDIYPFVYDGYPFASVYGNATPVTVDWRLAETLGVPPVRAVNMRQYNQGLLLNADGQTKYTGISTFVYNLPHYMERDNYNLISRIVNNIYARGVEYPVKVMTMIQQPFKAVRKGSYRIKVSYVLPGTNLVTSSRIITIENPLGL</sequence>
<gene>
    <name evidence="2" type="ORF">SAMN05444266_102236</name>
</gene>
<dbReference type="Proteomes" id="UP000184420">
    <property type="component" value="Unassembled WGS sequence"/>
</dbReference>
<feature type="chain" id="PRO_5012613037" evidence="1">
    <location>
        <begin position="26"/>
        <end position="1489"/>
    </location>
</feature>
<evidence type="ECO:0000313" key="3">
    <source>
        <dbReference type="Proteomes" id="UP000184420"/>
    </source>
</evidence>
<evidence type="ECO:0000313" key="2">
    <source>
        <dbReference type="EMBL" id="SHL15471.1"/>
    </source>
</evidence>
<name>A0A1M6YB27_9BACT</name>
<reference evidence="2 3" key="1">
    <citation type="submission" date="2016-11" db="EMBL/GenBank/DDBJ databases">
        <authorList>
            <person name="Jaros S."/>
            <person name="Januszkiewicz K."/>
            <person name="Wedrychowicz H."/>
        </authorList>
    </citation>
    <scope>NUCLEOTIDE SEQUENCE [LARGE SCALE GENOMIC DNA]</scope>
    <source>
        <strain evidence="2 3">DSM 27406</strain>
    </source>
</reference>
<dbReference type="EMBL" id="FRBL01000002">
    <property type="protein sequence ID" value="SHL15471.1"/>
    <property type="molecule type" value="Genomic_DNA"/>
</dbReference>
<feature type="signal peptide" evidence="1">
    <location>
        <begin position="1"/>
        <end position="25"/>
    </location>
</feature>
<keyword evidence="3" id="KW-1185">Reference proteome</keyword>
<keyword evidence="1" id="KW-0732">Signal</keyword>
<dbReference type="RefSeq" id="WP_073078914.1">
    <property type="nucleotide sequence ID" value="NZ_FRBL01000002.1"/>
</dbReference>
<accession>A0A1M6YB27</accession>
<dbReference type="STRING" id="1419482.SAMN05444266_102236"/>